<comment type="caution">
    <text evidence="1">The sequence shown here is derived from an EMBL/GenBank/DDBJ whole genome shotgun (WGS) entry which is preliminary data.</text>
</comment>
<evidence type="ECO:0000313" key="1">
    <source>
        <dbReference type="EMBL" id="MED4128900.1"/>
    </source>
</evidence>
<gene>
    <name evidence="1" type="ORF">P5F74_12200</name>
</gene>
<protein>
    <submittedName>
        <fullName evidence="1">Uncharacterized protein</fullName>
    </submittedName>
</protein>
<proteinExistence type="predicted"/>
<sequence>MYRVVRYVDGIAETSKDLHYKDKTFANLASAEIEAKKLNLDLILLDKVILLDKDVWRIEDI</sequence>
<accession>A0ABU6NLE7</accession>
<dbReference type="EMBL" id="JAROAS010000023">
    <property type="protein sequence ID" value="MED4128900.1"/>
    <property type="molecule type" value="Genomic_DNA"/>
</dbReference>
<dbReference type="RefSeq" id="WP_328237655.1">
    <property type="nucleotide sequence ID" value="NZ_JAROAS010000023.1"/>
</dbReference>
<reference evidence="1 2" key="1">
    <citation type="submission" date="2023-03" db="EMBL/GenBank/DDBJ databases">
        <title>Bacillus Genome Sequencing.</title>
        <authorList>
            <person name="Dunlap C."/>
        </authorList>
    </citation>
    <scope>NUCLEOTIDE SEQUENCE [LARGE SCALE GENOMIC DNA]</scope>
    <source>
        <strain evidence="1 2">B-4107</strain>
    </source>
</reference>
<evidence type="ECO:0000313" key="2">
    <source>
        <dbReference type="Proteomes" id="UP001341820"/>
    </source>
</evidence>
<dbReference type="Proteomes" id="UP001341820">
    <property type="component" value="Unassembled WGS sequence"/>
</dbReference>
<keyword evidence="2" id="KW-1185">Reference proteome</keyword>
<name>A0ABU6NLE7_9BACI</name>
<organism evidence="1 2">
    <name type="scientific">Shouchella miscanthi</name>
    <dbReference type="NCBI Taxonomy" id="2598861"/>
    <lineage>
        <taxon>Bacteria</taxon>
        <taxon>Bacillati</taxon>
        <taxon>Bacillota</taxon>
        <taxon>Bacilli</taxon>
        <taxon>Bacillales</taxon>
        <taxon>Bacillaceae</taxon>
        <taxon>Shouchella</taxon>
    </lineage>
</organism>